<dbReference type="RefSeq" id="WP_111545024.1">
    <property type="nucleotide sequence ID" value="NZ_JBHLYT010000013.1"/>
</dbReference>
<proteinExistence type="predicted"/>
<evidence type="ECO:0000313" key="1">
    <source>
        <dbReference type="EMBL" id="PZV37679.1"/>
    </source>
</evidence>
<dbReference type="Proteomes" id="UP000248616">
    <property type="component" value="Unassembled WGS sequence"/>
</dbReference>
<reference evidence="2" key="1">
    <citation type="submission" date="2017-03" db="EMBL/GenBank/DDBJ databases">
        <authorList>
            <person name="Safronova V.I."/>
            <person name="Sazanova A.L."/>
            <person name="Chirak E.R."/>
        </authorList>
    </citation>
    <scope>NUCLEOTIDE SEQUENCE [LARGE SCALE GENOMIC DNA]</scope>
    <source>
        <strain evidence="2">Ach-343</strain>
    </source>
</reference>
<dbReference type="OrthoDB" id="8083457at2"/>
<dbReference type="EMBL" id="MZXV01000032">
    <property type="protein sequence ID" value="PZV37679.1"/>
    <property type="molecule type" value="Genomic_DNA"/>
</dbReference>
<dbReference type="AlphaFoldDB" id="A0A2W7CV54"/>
<organism evidence="1 2">
    <name type="scientific">Mesorhizobium kowhaii</name>
    <dbReference type="NCBI Taxonomy" id="1300272"/>
    <lineage>
        <taxon>Bacteria</taxon>
        <taxon>Pseudomonadati</taxon>
        <taxon>Pseudomonadota</taxon>
        <taxon>Alphaproteobacteria</taxon>
        <taxon>Hyphomicrobiales</taxon>
        <taxon>Phyllobacteriaceae</taxon>
        <taxon>Mesorhizobium</taxon>
    </lineage>
</organism>
<gene>
    <name evidence="1" type="ORF">B5V02_15485</name>
</gene>
<name>A0A2W7CV54_9HYPH</name>
<accession>A0A2W7CV54</accession>
<evidence type="ECO:0000313" key="2">
    <source>
        <dbReference type="Proteomes" id="UP000248616"/>
    </source>
</evidence>
<comment type="caution">
    <text evidence="1">The sequence shown here is derived from an EMBL/GenBank/DDBJ whole genome shotgun (WGS) entry which is preliminary data.</text>
</comment>
<sequence>MRLHSVWLTSKASRRVPTEYFVLANLKEQGAIIGRLAGHPIADTVVDANGSRYRYVGVATRDADGRFDVEALRAGEWIVQPGLVYAADGKAAPSKPLLRGRGRNPS</sequence>
<keyword evidence="2" id="KW-1185">Reference proteome</keyword>
<protein>
    <submittedName>
        <fullName evidence="1">Uncharacterized protein</fullName>
    </submittedName>
</protein>